<dbReference type="OMA" id="HFAEDFG"/>
<dbReference type="Proteomes" id="UP000005222">
    <property type="component" value="Chromosome J"/>
</dbReference>
<evidence type="ECO:0000256" key="8">
    <source>
        <dbReference type="SAM" id="MobiDB-lite"/>
    </source>
</evidence>
<evidence type="ECO:0000256" key="6">
    <source>
        <dbReference type="ARBA" id="ARBA00029455"/>
    </source>
</evidence>
<dbReference type="OrthoDB" id="445326at2759"/>
<feature type="compositionally biased region" description="Acidic residues" evidence="8">
    <location>
        <begin position="216"/>
        <end position="245"/>
    </location>
</feature>
<evidence type="ECO:0000313" key="9">
    <source>
        <dbReference type="EMBL" id="CCE82181.1"/>
    </source>
</evidence>
<feature type="compositionally biased region" description="Basic and acidic residues" evidence="8">
    <location>
        <begin position="156"/>
        <end position="187"/>
    </location>
</feature>
<dbReference type="GO" id="GO:0032040">
    <property type="term" value="C:small-subunit processome"/>
    <property type="evidence" value="ECO:0007669"/>
    <property type="project" value="TreeGrafter"/>
</dbReference>
<dbReference type="PANTHER" id="PTHR17039">
    <property type="entry name" value="U3 SMALL NUCLEOLAR RIBONUCLEOPROTEIN PROTEIN MPP10"/>
    <property type="match status" value="1"/>
</dbReference>
<dbReference type="PIRSF" id="PIRSF017300">
    <property type="entry name" value="snoRNP_Mpp10"/>
    <property type="match status" value="1"/>
</dbReference>
<keyword evidence="5 7" id="KW-0687">Ribonucleoprotein</keyword>
<dbReference type="GO" id="GO:0005732">
    <property type="term" value="C:sno(s)RNA-containing ribonucleoprotein complex"/>
    <property type="evidence" value="ECO:0007669"/>
    <property type="project" value="UniProtKB-UniRule"/>
</dbReference>
<sequence length="635" mass="72651">MPEDILKTLSANPQNVFSLFPSESNQNENYFNKLTKEFLDPLSKDHSILEQIHIDGLDSTQVFGQAKIVLDNVADQLLFSDIPKHVSHKGEDDINVKQYDEVDSEDFSESESDADNINDREYAENQSDFSEEHDGNDDFSESEGSDEEEEEEEDANDKYPGSEDRTSTDFAKNDEEANVDQESKDANDNVEGFSRDAFGLNDGFFDIDKFNEQILDMEDANADDEEIDYFEDLDEKDDEDDEIAYYEDFFDRPNKQDVSSKEKKDADNKFDFSDNSQSEGEGEDENEEYSHAISSARKDLFDDDMSEDDDKESQKPANMSSFEKQQQQIQAEISKLESDLVAEKKWTMKGEVSAKSRPQDSLLEDPEAIDLEFDRASKPVPIVTEDFSESIDDVIRRRIKEEQFDDLPKRYISDLEKHDRRPAFELSQEKSKKTLAEIYEEEYSGAQDNSKSEETEKLHSEIGNLFENVTYMLDSLCSAHYIPKPHQTKTIEIKASDAAEINLEDSQPAVVGSGSTLAPQEIYSLKNKGNENKAANQISLKSGLSYSKDELPREEKLRLRRANKRKRSKEHKHKAELREQLAKEVPEHKRQKRDTMDTLAAAKNVTVIDKKGKKRDVKGNLKKDALPHESSILKL</sequence>
<organism evidence="9 10">
    <name type="scientific">Pichia sorbitophila (strain ATCC MYA-4447 / BCRC 22081 / CBS 7064 / NBRC 10061 / NRRL Y-12695)</name>
    <name type="common">Hybrid yeast</name>
    <dbReference type="NCBI Taxonomy" id="559304"/>
    <lineage>
        <taxon>Eukaryota</taxon>
        <taxon>Fungi</taxon>
        <taxon>Dikarya</taxon>
        <taxon>Ascomycota</taxon>
        <taxon>Saccharomycotina</taxon>
        <taxon>Pichiomycetes</taxon>
        <taxon>Debaryomycetaceae</taxon>
        <taxon>Millerozyma</taxon>
    </lineage>
</organism>
<comment type="subcellular location">
    <subcellularLocation>
        <location evidence="1 7">Nucleus</location>
        <location evidence="1 7">Nucleolus</location>
    </subcellularLocation>
</comment>
<dbReference type="STRING" id="559304.G8YB50"/>
<evidence type="ECO:0000256" key="7">
    <source>
        <dbReference type="PIRNR" id="PIRNR017300"/>
    </source>
</evidence>
<comment type="function">
    <text evidence="7">Involved in nucleolar processing of pre-18S ribosomal RNA.</text>
</comment>
<dbReference type="HOGENOM" id="CLU_011271_1_0_1"/>
<name>G8YB50_PICSO</name>
<dbReference type="GO" id="GO:0006364">
    <property type="term" value="P:rRNA processing"/>
    <property type="evidence" value="ECO:0007669"/>
    <property type="project" value="UniProtKB-KW"/>
</dbReference>
<protein>
    <recommendedName>
        <fullName evidence="7">U3 small nucleolar ribonucleoprotein protein MPP10</fullName>
    </recommendedName>
</protein>
<feature type="compositionally biased region" description="Acidic residues" evidence="8">
    <location>
        <begin position="301"/>
        <end position="311"/>
    </location>
</feature>
<reference evidence="9 10" key="1">
    <citation type="journal article" date="2012" name="G3 (Bethesda)">
        <title>Pichia sorbitophila, an interspecies yeast hybrid reveals early steps of genome resolution following polyploidization.</title>
        <authorList>
            <person name="Leh Louis V."/>
            <person name="Despons L."/>
            <person name="Friedrich A."/>
            <person name="Martin T."/>
            <person name="Durrens P."/>
            <person name="Casaregola S."/>
            <person name="Neuveglise C."/>
            <person name="Fairhead C."/>
            <person name="Marck C."/>
            <person name="Cruz J.A."/>
            <person name="Straub M.L."/>
            <person name="Kugler V."/>
            <person name="Sacerdot C."/>
            <person name="Uzunov Z."/>
            <person name="Thierry A."/>
            <person name="Weiss S."/>
            <person name="Bleykasten C."/>
            <person name="De Montigny J."/>
            <person name="Jacques N."/>
            <person name="Jung P."/>
            <person name="Lemaire M."/>
            <person name="Mallet S."/>
            <person name="Morel G."/>
            <person name="Richard G.F."/>
            <person name="Sarkar A."/>
            <person name="Savel G."/>
            <person name="Schacherer J."/>
            <person name="Seret M.L."/>
            <person name="Talla E."/>
            <person name="Samson G."/>
            <person name="Jubin C."/>
            <person name="Poulain J."/>
            <person name="Vacherie B."/>
            <person name="Barbe V."/>
            <person name="Pelletier E."/>
            <person name="Sherman D.J."/>
            <person name="Westhof E."/>
            <person name="Weissenbach J."/>
            <person name="Baret P.V."/>
            <person name="Wincker P."/>
            <person name="Gaillardin C."/>
            <person name="Dujon B."/>
            <person name="Souciet J.L."/>
        </authorList>
    </citation>
    <scope>NUCLEOTIDE SEQUENCE [LARGE SCALE GENOMIC DNA]</scope>
    <source>
        <strain evidence="10">ATCC MYA-4447 / BCRC 22081 / CBS 7064 / NBRC 10061 / NRRL Y-12695</strain>
    </source>
</reference>
<feature type="compositionally biased region" description="Basic and acidic residues" evidence="8">
    <location>
        <begin position="86"/>
        <end position="100"/>
    </location>
</feature>
<keyword evidence="10" id="KW-1185">Reference proteome</keyword>
<feature type="region of interest" description="Disordered" evidence="8">
    <location>
        <begin position="216"/>
        <end position="333"/>
    </location>
</feature>
<dbReference type="eggNOG" id="KOG2600">
    <property type="taxonomic scope" value="Eukaryota"/>
</dbReference>
<feature type="compositionally biased region" description="Basic and acidic residues" evidence="8">
    <location>
        <begin position="249"/>
        <end position="272"/>
    </location>
</feature>
<evidence type="ECO:0000256" key="3">
    <source>
        <dbReference type="ARBA" id="ARBA00022552"/>
    </source>
</evidence>
<dbReference type="InParanoid" id="G8YB50"/>
<dbReference type="InterPro" id="IPR012173">
    <property type="entry name" value="Mpp10"/>
</dbReference>
<gene>
    <name evidence="9" type="primary">Piso0_001892</name>
    <name evidence="9" type="ORF">GNLVRS01_PISO0J00163g</name>
</gene>
<dbReference type="GO" id="GO:0034457">
    <property type="term" value="C:Mpp10 complex"/>
    <property type="evidence" value="ECO:0007669"/>
    <property type="project" value="UniProtKB-UniRule"/>
</dbReference>
<comment type="similarity">
    <text evidence="6 7">Belongs to the MPP10 family.</text>
</comment>
<dbReference type="PANTHER" id="PTHR17039:SF0">
    <property type="entry name" value="U3 SMALL NUCLEOLAR RIBONUCLEOPROTEIN PROTEIN MPP10"/>
    <property type="match status" value="1"/>
</dbReference>
<dbReference type="Pfam" id="PF04006">
    <property type="entry name" value="Mpp10"/>
    <property type="match status" value="1"/>
</dbReference>
<feature type="compositionally biased region" description="Polar residues" evidence="8">
    <location>
        <begin position="315"/>
        <end position="331"/>
    </location>
</feature>
<evidence type="ECO:0000256" key="5">
    <source>
        <dbReference type="ARBA" id="ARBA00023274"/>
    </source>
</evidence>
<evidence type="ECO:0000256" key="1">
    <source>
        <dbReference type="ARBA" id="ARBA00004604"/>
    </source>
</evidence>
<feature type="compositionally biased region" description="Acidic residues" evidence="8">
    <location>
        <begin position="129"/>
        <end position="155"/>
    </location>
</feature>
<feature type="compositionally biased region" description="Acidic residues" evidence="8">
    <location>
        <begin position="101"/>
        <end position="116"/>
    </location>
</feature>
<keyword evidence="2 7" id="KW-0690">Ribosome biogenesis</keyword>
<evidence type="ECO:0000313" key="10">
    <source>
        <dbReference type="Proteomes" id="UP000005222"/>
    </source>
</evidence>
<keyword evidence="4 7" id="KW-0539">Nucleus</keyword>
<dbReference type="EMBL" id="FO082050">
    <property type="protein sequence ID" value="CCE82181.1"/>
    <property type="molecule type" value="Genomic_DNA"/>
</dbReference>
<evidence type="ECO:0000256" key="2">
    <source>
        <dbReference type="ARBA" id="ARBA00022517"/>
    </source>
</evidence>
<dbReference type="AlphaFoldDB" id="G8YB50"/>
<evidence type="ECO:0000256" key="4">
    <source>
        <dbReference type="ARBA" id="ARBA00023242"/>
    </source>
</evidence>
<feature type="region of interest" description="Disordered" evidence="8">
    <location>
        <begin position="610"/>
        <end position="635"/>
    </location>
</feature>
<keyword evidence="3 7" id="KW-0698">rRNA processing</keyword>
<feature type="compositionally biased region" description="Basic and acidic residues" evidence="8">
    <location>
        <begin position="617"/>
        <end position="627"/>
    </location>
</feature>
<feature type="region of interest" description="Disordered" evidence="8">
    <location>
        <begin position="86"/>
        <end position="197"/>
    </location>
</feature>
<dbReference type="FunCoup" id="G8YB50">
    <property type="interactions" value="1624"/>
</dbReference>
<accession>G8YB50</accession>
<proteinExistence type="inferred from homology"/>